<keyword evidence="2" id="KW-1185">Reference proteome</keyword>
<evidence type="ECO:0000313" key="2">
    <source>
        <dbReference type="Proteomes" id="UP001065682"/>
    </source>
</evidence>
<reference evidence="1" key="1">
    <citation type="submission" date="2019-06" db="EMBL/GenBank/DDBJ databases">
        <title>Methanoculleus strain from Tamsui River, Taipei, Taiwan.</title>
        <authorList>
            <person name="You Y.-T."/>
            <person name="Chen S.-C."/>
            <person name="Lai S.-J."/>
            <person name="Lee Y.-C."/>
            <person name="Lai M.-C."/>
        </authorList>
    </citation>
    <scope>NUCLEOTIDE SEQUENCE</scope>
    <source>
        <strain evidence="1">Afa-1</strain>
    </source>
</reference>
<proteinExistence type="predicted"/>
<dbReference type="AlphaFoldDB" id="A0A9E4ZKR2"/>
<protein>
    <submittedName>
        <fullName evidence="1">Uncharacterized protein</fullName>
    </submittedName>
</protein>
<accession>A0A9E4ZKR2</accession>
<dbReference type="Proteomes" id="UP001065682">
    <property type="component" value="Unassembled WGS sequence"/>
</dbReference>
<dbReference type="EMBL" id="VHLL01000001">
    <property type="protein sequence ID" value="MCT8336076.1"/>
    <property type="molecule type" value="Genomic_DNA"/>
</dbReference>
<name>A0A9E4ZKR2_9EURY</name>
<gene>
    <name evidence="1" type="ORF">FKB36_00820</name>
</gene>
<sequence length="184" mass="19353">MRRSLIGGIALLVCLIVAAAIALGAGAQDTAGVPVLAVGDSTHVIVAGATSVSDLAAAGIPAPDELKIPKGVGRYDIVTFNHAALSREIEGGTLLLRVRGTEYLAEVHRMNFEQIDDDIDSYEGRIVGVGESDVLLTTSKNGLIGSVTLNGETFRIEGVEPRARAERSASPLHIIYSSRDTGWF</sequence>
<comment type="caution">
    <text evidence="1">The sequence shown here is derived from an EMBL/GenBank/DDBJ whole genome shotgun (WGS) entry which is preliminary data.</text>
</comment>
<organism evidence="1 2">
    <name type="scientific">Methanoculleus formosensis</name>
    <dbReference type="NCBI Taxonomy" id="2590886"/>
    <lineage>
        <taxon>Archaea</taxon>
        <taxon>Methanobacteriati</taxon>
        <taxon>Methanobacteriota</taxon>
        <taxon>Stenosarchaea group</taxon>
        <taxon>Methanomicrobia</taxon>
        <taxon>Methanomicrobiales</taxon>
        <taxon>Methanomicrobiaceae</taxon>
        <taxon>Methanoculleus</taxon>
    </lineage>
</organism>
<evidence type="ECO:0000313" key="1">
    <source>
        <dbReference type="EMBL" id="MCT8336076.1"/>
    </source>
</evidence>
<dbReference type="RefSeq" id="WP_261596128.1">
    <property type="nucleotide sequence ID" value="NZ_VHLL01000001.1"/>
</dbReference>